<sequence length="65" mass="7597">MKALVTFVINDLVIKVVSLIIKVGKERAVYLSKKYGFEVVGRHKDNVYVNNQYYDVLLMDLYLEK</sequence>
<organism evidence="1 2">
    <name type="scientific">Turicibacter bilis</name>
    <dbReference type="NCBI Taxonomy" id="2735723"/>
    <lineage>
        <taxon>Bacteria</taxon>
        <taxon>Bacillati</taxon>
        <taxon>Bacillota</taxon>
        <taxon>Erysipelotrichia</taxon>
        <taxon>Erysipelotrichales</taxon>
        <taxon>Turicibacteraceae</taxon>
        <taxon>Turicibacter</taxon>
    </lineage>
</organism>
<gene>
    <name evidence="1" type="ORF">J0J70_06740</name>
</gene>
<accession>A0A9Q9CEX8</accession>
<dbReference type="EMBL" id="CP071250">
    <property type="protein sequence ID" value="UUF07340.1"/>
    <property type="molecule type" value="Genomic_DNA"/>
</dbReference>
<evidence type="ECO:0000313" key="1">
    <source>
        <dbReference type="EMBL" id="UUF07340.1"/>
    </source>
</evidence>
<protein>
    <submittedName>
        <fullName evidence="1">GNAT family N-acetyltransferase</fullName>
    </submittedName>
</protein>
<dbReference type="Gene3D" id="3.40.630.30">
    <property type="match status" value="1"/>
</dbReference>
<dbReference type="Proteomes" id="UP001058072">
    <property type="component" value="Chromosome"/>
</dbReference>
<dbReference type="SUPFAM" id="SSF55729">
    <property type="entry name" value="Acyl-CoA N-acyltransferases (Nat)"/>
    <property type="match status" value="1"/>
</dbReference>
<proteinExistence type="predicted"/>
<reference evidence="1" key="1">
    <citation type="submission" date="2021-03" db="EMBL/GenBank/DDBJ databases">
        <title>Comparative Genomics and Metabolomics in the genus Turicibacter.</title>
        <authorList>
            <person name="Maki J."/>
            <person name="Looft T."/>
        </authorList>
    </citation>
    <scope>NUCLEOTIDE SEQUENCE</scope>
    <source>
        <strain evidence="1">ISU324</strain>
    </source>
</reference>
<name>A0A9Q9CEX8_9FIRM</name>
<evidence type="ECO:0000313" key="2">
    <source>
        <dbReference type="Proteomes" id="UP001058072"/>
    </source>
</evidence>
<dbReference type="RefSeq" id="WP_147614359.1">
    <property type="nucleotide sequence ID" value="NZ_CP071250.1"/>
</dbReference>
<dbReference type="AlphaFoldDB" id="A0A9Q9CEX8"/>
<dbReference type="InterPro" id="IPR016181">
    <property type="entry name" value="Acyl_CoA_acyltransferase"/>
</dbReference>